<gene>
    <name evidence="2" type="ORF">CRM96_06195</name>
</gene>
<proteinExistence type="inferred from homology"/>
<sequence length="179" mass="21039">MDSVKVIYFSGYRSFELGVFKENDPKVAVIKKVLKREIQQLAEEGLEWIIVSGNLGVELWATEIVAELKLDYPELHLGIIYPFMAFGSNWNENNQEKKRLAEQLSDYVEAVSHQPYQSPNQLRNHTRFLLEHTDGCLLIYDEEFPGKTQYFLRDAEKYQEEHPYEIRLISMDDLQNFSE</sequence>
<evidence type="ECO:0000256" key="1">
    <source>
        <dbReference type="HAMAP-Rule" id="MF_01575"/>
    </source>
</evidence>
<dbReference type="Gene3D" id="3.40.50.450">
    <property type="match status" value="1"/>
</dbReference>
<evidence type="ECO:0000313" key="3">
    <source>
        <dbReference type="Proteomes" id="UP000220669"/>
    </source>
</evidence>
<reference evidence="2 3" key="1">
    <citation type="submission" date="2017-09" db="EMBL/GenBank/DDBJ databases">
        <title>FDA dAtabase for Regulatory Grade micrObial Sequences (FDA-ARGOS): Supporting development and validation of Infectious Disease Dx tests.</title>
        <authorList>
            <person name="Minogue T."/>
            <person name="Wolcott M."/>
            <person name="Wasieloski L."/>
            <person name="Aguilar W."/>
            <person name="Moore D."/>
            <person name="Tallon L.J."/>
            <person name="Sadzewicz L."/>
            <person name="Ott S."/>
            <person name="Zhao X."/>
            <person name="Nagaraj S."/>
            <person name="Vavikolanu K."/>
            <person name="Aluvathingal J."/>
            <person name="Nadendla S."/>
            <person name="Sichtig H."/>
        </authorList>
    </citation>
    <scope>NUCLEOTIDE SEQUENCE [LARGE SCALE GENOMIC DNA]</scope>
    <source>
        <strain evidence="2 3">FDAARGOS_396</strain>
    </source>
</reference>
<comment type="similarity">
    <text evidence="1">Belongs to the UPF0398 family.</text>
</comment>
<dbReference type="EMBL" id="PDEB01000004">
    <property type="protein sequence ID" value="PEH44620.1"/>
    <property type="molecule type" value="Genomic_DNA"/>
</dbReference>
<dbReference type="PIRSF" id="PIRSF021290">
    <property type="entry name" value="DUF1273"/>
    <property type="match status" value="1"/>
</dbReference>
<dbReference type="InterPro" id="IPR010697">
    <property type="entry name" value="YspA"/>
</dbReference>
<dbReference type="SUPFAM" id="SSF102405">
    <property type="entry name" value="MCP/YpsA-like"/>
    <property type="match status" value="1"/>
</dbReference>
<dbReference type="PANTHER" id="PTHR38440">
    <property type="entry name" value="UPF0398 PROTEIN YPSA"/>
    <property type="match status" value="1"/>
</dbReference>
<evidence type="ECO:0000313" key="2">
    <source>
        <dbReference type="EMBL" id="PEH44620.1"/>
    </source>
</evidence>
<dbReference type="OrthoDB" id="2301957at2"/>
<dbReference type="Proteomes" id="UP000220669">
    <property type="component" value="Unassembled WGS sequence"/>
</dbReference>
<dbReference type="NCBIfam" id="NF010181">
    <property type="entry name" value="PRK13660.1"/>
    <property type="match status" value="1"/>
</dbReference>
<dbReference type="GeneID" id="56743909"/>
<dbReference type="Pfam" id="PF06908">
    <property type="entry name" value="YpsA"/>
    <property type="match status" value="1"/>
</dbReference>
<dbReference type="KEGG" id="edu:LIU_07630"/>
<dbReference type="RefSeq" id="WP_005875834.1">
    <property type="nucleotide sequence ID" value="NZ_CABGIQ010000033.1"/>
</dbReference>
<accession>A0A2A7SMV6</accession>
<comment type="caution">
    <text evidence="2">The sequence shown here is derived from an EMBL/GenBank/DDBJ whole genome shotgun (WGS) entry which is preliminary data.</text>
</comment>
<organism evidence="2 3">
    <name type="scientific">Enterococcus durans</name>
    <dbReference type="NCBI Taxonomy" id="53345"/>
    <lineage>
        <taxon>Bacteria</taxon>
        <taxon>Bacillati</taxon>
        <taxon>Bacillota</taxon>
        <taxon>Bacilli</taxon>
        <taxon>Lactobacillales</taxon>
        <taxon>Enterococcaceae</taxon>
        <taxon>Enterococcus</taxon>
    </lineage>
</organism>
<dbReference type="AlphaFoldDB" id="A0A2A7SMV6"/>
<name>A0A2A7SMV6_9ENTE</name>
<dbReference type="PANTHER" id="PTHR38440:SF1">
    <property type="entry name" value="UPF0398 PROTEIN SPR0331"/>
    <property type="match status" value="1"/>
</dbReference>
<protein>
    <recommendedName>
        <fullName evidence="1">UPF0398 protein CRM96_06195</fullName>
    </recommendedName>
</protein>
<dbReference type="HAMAP" id="MF_01575">
    <property type="entry name" value="UPF0398"/>
    <property type="match status" value="1"/>
</dbReference>